<feature type="domain" description="OTU" evidence="2">
    <location>
        <begin position="52"/>
        <end position="183"/>
    </location>
</feature>
<dbReference type="InterPro" id="IPR038765">
    <property type="entry name" value="Papain-like_cys_pep_sf"/>
</dbReference>
<comment type="caution">
    <text evidence="3">The sequence shown here is derived from an EMBL/GenBank/DDBJ whole genome shotgun (WGS) entry which is preliminary data.</text>
</comment>
<evidence type="ECO:0000313" key="3">
    <source>
        <dbReference type="EMBL" id="KAJ1723905.1"/>
    </source>
</evidence>
<dbReference type="PANTHER" id="PTHR12419:SF7">
    <property type="entry name" value="OTU DOMAIN-CONTAINING PROTEIN 3"/>
    <property type="match status" value="1"/>
</dbReference>
<gene>
    <name evidence="3" type="ORF">LPJ61_005786</name>
</gene>
<dbReference type="GO" id="GO:0016579">
    <property type="term" value="P:protein deubiquitination"/>
    <property type="evidence" value="ECO:0007669"/>
    <property type="project" value="TreeGrafter"/>
</dbReference>
<reference evidence="3" key="1">
    <citation type="submission" date="2022-07" db="EMBL/GenBank/DDBJ databases">
        <title>Phylogenomic reconstructions and comparative analyses of Kickxellomycotina fungi.</title>
        <authorList>
            <person name="Reynolds N.K."/>
            <person name="Stajich J.E."/>
            <person name="Barry K."/>
            <person name="Grigoriev I.V."/>
            <person name="Crous P."/>
            <person name="Smith M.E."/>
        </authorList>
    </citation>
    <scope>NUCLEOTIDE SEQUENCE</scope>
    <source>
        <strain evidence="3">BCRC 34381</strain>
    </source>
</reference>
<dbReference type="EMBL" id="JANBOI010002176">
    <property type="protein sequence ID" value="KAJ1723905.1"/>
    <property type="molecule type" value="Genomic_DNA"/>
</dbReference>
<dbReference type="InterPro" id="IPR050704">
    <property type="entry name" value="Peptidase_C85-like"/>
</dbReference>
<protein>
    <recommendedName>
        <fullName evidence="2">OTU domain-containing protein</fullName>
    </recommendedName>
</protein>
<feature type="region of interest" description="Disordered" evidence="1">
    <location>
        <begin position="1"/>
        <end position="20"/>
    </location>
</feature>
<dbReference type="OrthoDB" id="415023at2759"/>
<dbReference type="GO" id="GO:0004843">
    <property type="term" value="F:cysteine-type deubiquitinase activity"/>
    <property type="evidence" value="ECO:0007669"/>
    <property type="project" value="TreeGrafter"/>
</dbReference>
<proteinExistence type="predicted"/>
<dbReference type="AlphaFoldDB" id="A0A9W7Y3B0"/>
<dbReference type="PROSITE" id="PS50802">
    <property type="entry name" value="OTU"/>
    <property type="match status" value="1"/>
</dbReference>
<keyword evidence="4" id="KW-1185">Reference proteome</keyword>
<name>A0A9W7Y3B0_9FUNG</name>
<dbReference type="SUPFAM" id="SSF54001">
    <property type="entry name" value="Cysteine proteinases"/>
    <property type="match status" value="1"/>
</dbReference>
<dbReference type="Pfam" id="PF02338">
    <property type="entry name" value="OTU"/>
    <property type="match status" value="1"/>
</dbReference>
<accession>A0A9W7Y3B0</accession>
<evidence type="ECO:0000259" key="2">
    <source>
        <dbReference type="PROSITE" id="PS50802"/>
    </source>
</evidence>
<dbReference type="Gene3D" id="3.90.70.80">
    <property type="match status" value="1"/>
</dbReference>
<dbReference type="Proteomes" id="UP001143981">
    <property type="component" value="Unassembled WGS sequence"/>
</dbReference>
<evidence type="ECO:0000256" key="1">
    <source>
        <dbReference type="SAM" id="MobiDB-lite"/>
    </source>
</evidence>
<dbReference type="InterPro" id="IPR003323">
    <property type="entry name" value="OTU_dom"/>
</dbReference>
<evidence type="ECO:0000313" key="4">
    <source>
        <dbReference type="Proteomes" id="UP001143981"/>
    </source>
</evidence>
<sequence>MSRRIAGRRTALSPTDEKKGRKHHFLARAFDRDDHGYDDFSRLDRALKKSGLYCKDMAGDGNCMFRALADQVDGTPDTHRQHRESVCDYMAQHSNEFEPFMDETCSFNRYVINMRRQGVFGGNLELVAFARNYRVDIKVYQIGGRVFVISGAPPSNPGNPNRSMPAVHIAYHSYEHYSSVRNKSGPHAGLPNVKESAKETRFFSKVLNGSVERPIIVETSDLCELMLEAMVPKVPASLLNAGYSSRARSLSASSYGSICGLP</sequence>
<organism evidence="3 4">
    <name type="scientific">Coemansia biformis</name>
    <dbReference type="NCBI Taxonomy" id="1286918"/>
    <lineage>
        <taxon>Eukaryota</taxon>
        <taxon>Fungi</taxon>
        <taxon>Fungi incertae sedis</taxon>
        <taxon>Zoopagomycota</taxon>
        <taxon>Kickxellomycotina</taxon>
        <taxon>Kickxellomycetes</taxon>
        <taxon>Kickxellales</taxon>
        <taxon>Kickxellaceae</taxon>
        <taxon>Coemansia</taxon>
    </lineage>
</organism>
<dbReference type="PANTHER" id="PTHR12419">
    <property type="entry name" value="OTU DOMAIN CONTAINING PROTEIN"/>
    <property type="match status" value="1"/>
</dbReference>
<dbReference type="CDD" id="cd22756">
    <property type="entry name" value="OTU_OTUD3-like"/>
    <property type="match status" value="1"/>
</dbReference>